<accession>T1EP89</accession>
<dbReference type="InterPro" id="IPR008979">
    <property type="entry name" value="Galactose-bd-like_sf"/>
</dbReference>
<name>T1EP89_HELRO</name>
<dbReference type="EMBL" id="KB095811">
    <property type="protein sequence ID" value="ESO13021.1"/>
    <property type="molecule type" value="Genomic_DNA"/>
</dbReference>
<reference evidence="3" key="1">
    <citation type="submission" date="2012-12" db="EMBL/GenBank/DDBJ databases">
        <authorList>
            <person name="Hellsten U."/>
            <person name="Grimwood J."/>
            <person name="Chapman J.A."/>
            <person name="Shapiro H."/>
            <person name="Aerts A."/>
            <person name="Otillar R.P."/>
            <person name="Terry A.Y."/>
            <person name="Boore J.L."/>
            <person name="Simakov O."/>
            <person name="Marletaz F."/>
            <person name="Cho S.-J."/>
            <person name="Edsinger-Gonzales E."/>
            <person name="Havlak P."/>
            <person name="Kuo D.-H."/>
            <person name="Larsson T."/>
            <person name="Lv J."/>
            <person name="Arendt D."/>
            <person name="Savage R."/>
            <person name="Osoegawa K."/>
            <person name="de Jong P."/>
            <person name="Lindberg D.R."/>
            <person name="Seaver E.C."/>
            <person name="Weisblat D.A."/>
            <person name="Putnam N.H."/>
            <person name="Grigoriev I.V."/>
            <person name="Rokhsar D.S."/>
        </authorList>
    </citation>
    <scope>NUCLEOTIDE SEQUENCE</scope>
</reference>
<dbReference type="Proteomes" id="UP000015101">
    <property type="component" value="Unassembled WGS sequence"/>
</dbReference>
<dbReference type="RefSeq" id="XP_009009741.1">
    <property type="nucleotide sequence ID" value="XM_009011493.1"/>
</dbReference>
<evidence type="ECO:0000313" key="2">
    <source>
        <dbReference type="EnsemblMetazoa" id="HelroP159618"/>
    </source>
</evidence>
<dbReference type="EMBL" id="AMQM01000287">
    <property type="status" value="NOT_ANNOTATED_CDS"/>
    <property type="molecule type" value="Genomic_DNA"/>
</dbReference>
<dbReference type="Gene3D" id="2.60.120.260">
    <property type="entry name" value="Galactose-binding domain-like"/>
    <property type="match status" value="1"/>
</dbReference>
<organism evidence="2 3">
    <name type="scientific">Helobdella robusta</name>
    <name type="common">Californian leech</name>
    <dbReference type="NCBI Taxonomy" id="6412"/>
    <lineage>
        <taxon>Eukaryota</taxon>
        <taxon>Metazoa</taxon>
        <taxon>Spiralia</taxon>
        <taxon>Lophotrochozoa</taxon>
        <taxon>Annelida</taxon>
        <taxon>Clitellata</taxon>
        <taxon>Hirudinea</taxon>
        <taxon>Rhynchobdellida</taxon>
        <taxon>Glossiphoniidae</taxon>
        <taxon>Helobdella</taxon>
    </lineage>
</organism>
<evidence type="ECO:0000313" key="1">
    <source>
        <dbReference type="EMBL" id="ESO13021.1"/>
    </source>
</evidence>
<protein>
    <submittedName>
        <fullName evidence="1 2">Uncharacterized protein</fullName>
    </submittedName>
</protein>
<evidence type="ECO:0000313" key="3">
    <source>
        <dbReference type="Proteomes" id="UP000015101"/>
    </source>
</evidence>
<reference evidence="1 3" key="2">
    <citation type="journal article" date="2013" name="Nature">
        <title>Insights into bilaterian evolution from three spiralian genomes.</title>
        <authorList>
            <person name="Simakov O."/>
            <person name="Marletaz F."/>
            <person name="Cho S.J."/>
            <person name="Edsinger-Gonzales E."/>
            <person name="Havlak P."/>
            <person name="Hellsten U."/>
            <person name="Kuo D.H."/>
            <person name="Larsson T."/>
            <person name="Lv J."/>
            <person name="Arendt D."/>
            <person name="Savage R."/>
            <person name="Osoegawa K."/>
            <person name="de Jong P."/>
            <person name="Grimwood J."/>
            <person name="Chapman J.A."/>
            <person name="Shapiro H."/>
            <person name="Aerts A."/>
            <person name="Otillar R.P."/>
            <person name="Terry A.Y."/>
            <person name="Boore J.L."/>
            <person name="Grigoriev I.V."/>
            <person name="Lindberg D.R."/>
            <person name="Seaver E.C."/>
            <person name="Weisblat D.A."/>
            <person name="Putnam N.H."/>
            <person name="Rokhsar D.S."/>
        </authorList>
    </citation>
    <scope>NUCLEOTIDE SEQUENCE</scope>
</reference>
<dbReference type="GeneID" id="20198389"/>
<dbReference type="InParanoid" id="T1EP89"/>
<dbReference type="PANTHER" id="PTHR45713">
    <property type="entry name" value="FTP DOMAIN-CONTAINING PROTEIN"/>
    <property type="match status" value="1"/>
</dbReference>
<sequence length="243" mass="27401">MYLTPWQFGLWGKEFSVCSEDFENRSVAAGGSTLECALMCSTQLLPCLSYNYFPSEGACQLFPNQSKHFSVGSLIGSECEYNFQSNESVLQKTLTNLAKKKPTYSSPTYKYYAGNSSTVVDGDRYAVNLVGCFISSANNPNLTQWIAVDLVKSYSVHYVMLVPYTFYVRSFSRFIVGLNKSLGSVVNQWDYDLCGLYPKETTSSSWLITVCNSYSYKHRYVILQSATDVTNYLIVCEFEVYGE</sequence>
<dbReference type="EnsemblMetazoa" id="HelroT159618">
    <property type="protein sequence ID" value="HelroP159618"/>
    <property type="gene ID" value="HelroG159618"/>
</dbReference>
<dbReference type="AlphaFoldDB" id="T1EP89"/>
<dbReference type="KEGG" id="hro:HELRODRAFT_159618"/>
<gene>
    <name evidence="2" type="primary">20198389</name>
    <name evidence="1" type="ORF">HELRODRAFT_159618</name>
</gene>
<dbReference type="SUPFAM" id="SSF49785">
    <property type="entry name" value="Galactose-binding domain-like"/>
    <property type="match status" value="1"/>
</dbReference>
<dbReference type="PANTHER" id="PTHR45713:SF6">
    <property type="entry name" value="F5_8 TYPE C DOMAIN-CONTAINING PROTEIN"/>
    <property type="match status" value="1"/>
</dbReference>
<dbReference type="InterPro" id="IPR051941">
    <property type="entry name" value="BG_Antigen-Binding_Lectin"/>
</dbReference>
<dbReference type="HOGENOM" id="CLU_922221_0_0_1"/>
<reference evidence="2" key="3">
    <citation type="submission" date="2015-06" db="UniProtKB">
        <authorList>
            <consortium name="EnsemblMetazoa"/>
        </authorList>
    </citation>
    <scope>IDENTIFICATION</scope>
</reference>
<proteinExistence type="predicted"/>
<keyword evidence="3" id="KW-1185">Reference proteome</keyword>
<dbReference type="CTD" id="20198389"/>